<evidence type="ECO:0000259" key="1">
    <source>
        <dbReference type="Pfam" id="PF00005"/>
    </source>
</evidence>
<feature type="domain" description="ABC transporter" evidence="1">
    <location>
        <begin position="73"/>
        <end position="171"/>
    </location>
</feature>
<gene>
    <name evidence="2" type="ORF">SLOPH_2370</name>
</gene>
<sequence>MLYDRIEISLNGLPQIIILLKSRLVTLDEILKYKMNTKNINIISDNKYDLSPTFNSNILFDNVAVMFYDHVILENIILKIEKGVNVAIIGNNSYGKSSLIKTLSKFYECEGNIYLDSINIKDIGYKRYLHMFSYTSQDLILFNNNIMYNRKYGIASKSYNYDKKYYENFNKGNINGKKYYEIAR</sequence>
<dbReference type="Proteomes" id="UP000014978">
    <property type="component" value="Unassembled WGS sequence"/>
</dbReference>
<comment type="caution">
    <text evidence="2">The sequence shown here is derived from an EMBL/GenBank/DDBJ whole genome shotgun (WGS) entry which is preliminary data.</text>
</comment>
<evidence type="ECO:0000313" key="2">
    <source>
        <dbReference type="EMBL" id="EPR77895.1"/>
    </source>
</evidence>
<dbReference type="OrthoDB" id="6500128at2759"/>
<dbReference type="PANTHER" id="PTHR24221:SF503">
    <property type="entry name" value="MITOCHONDRIAL POTASSIUM CHANNEL ATP-BINDING SUBUNIT"/>
    <property type="match status" value="1"/>
</dbReference>
<accession>S7W545</accession>
<dbReference type="PANTHER" id="PTHR24221">
    <property type="entry name" value="ATP-BINDING CASSETTE SUB-FAMILY B"/>
    <property type="match status" value="1"/>
</dbReference>
<organism evidence="2 3">
    <name type="scientific">Spraguea lophii (strain 42_110)</name>
    <name type="common">Microsporidian parasite</name>
    <dbReference type="NCBI Taxonomy" id="1358809"/>
    <lineage>
        <taxon>Eukaryota</taxon>
        <taxon>Fungi</taxon>
        <taxon>Fungi incertae sedis</taxon>
        <taxon>Microsporidia</taxon>
        <taxon>Spragueidae</taxon>
        <taxon>Spraguea</taxon>
    </lineage>
</organism>
<dbReference type="VEuPathDB" id="MicrosporidiaDB:SLOPH_2370"/>
<dbReference type="GO" id="GO:0005524">
    <property type="term" value="F:ATP binding"/>
    <property type="evidence" value="ECO:0007669"/>
    <property type="project" value="InterPro"/>
</dbReference>
<dbReference type="GO" id="GO:0016887">
    <property type="term" value="F:ATP hydrolysis activity"/>
    <property type="evidence" value="ECO:0007669"/>
    <property type="project" value="InterPro"/>
</dbReference>
<protein>
    <submittedName>
        <fullName evidence="2">ABC transporter</fullName>
    </submittedName>
</protein>
<dbReference type="InParanoid" id="S7W545"/>
<dbReference type="STRING" id="1358809.S7W545"/>
<dbReference type="HOGENOM" id="CLU_1469128_0_0_1"/>
<dbReference type="InterPro" id="IPR003439">
    <property type="entry name" value="ABC_transporter-like_ATP-bd"/>
</dbReference>
<dbReference type="EMBL" id="ATCN01001165">
    <property type="protein sequence ID" value="EPR77895.1"/>
    <property type="molecule type" value="Genomic_DNA"/>
</dbReference>
<dbReference type="AlphaFoldDB" id="S7W545"/>
<dbReference type="GO" id="GO:0042626">
    <property type="term" value="F:ATPase-coupled transmembrane transporter activity"/>
    <property type="evidence" value="ECO:0007669"/>
    <property type="project" value="TreeGrafter"/>
</dbReference>
<dbReference type="InterPro" id="IPR027417">
    <property type="entry name" value="P-loop_NTPase"/>
</dbReference>
<reference evidence="3" key="1">
    <citation type="journal article" date="2013" name="PLoS Genet.">
        <title>The genome of Spraguea lophii and the basis of host-microsporidian interactions.</title>
        <authorList>
            <person name="Campbell S.E."/>
            <person name="Williams T.A."/>
            <person name="Yousuf A."/>
            <person name="Soanes D.M."/>
            <person name="Paszkiewicz K.H."/>
            <person name="Williams B.A.P."/>
        </authorList>
    </citation>
    <scope>NUCLEOTIDE SEQUENCE [LARGE SCALE GENOMIC DNA]</scope>
    <source>
        <strain evidence="3">42_110</strain>
    </source>
</reference>
<dbReference type="InterPro" id="IPR039421">
    <property type="entry name" value="Type_1_exporter"/>
</dbReference>
<evidence type="ECO:0000313" key="3">
    <source>
        <dbReference type="Proteomes" id="UP000014978"/>
    </source>
</evidence>
<dbReference type="Pfam" id="PF00005">
    <property type="entry name" value="ABC_tran"/>
    <property type="match status" value="1"/>
</dbReference>
<dbReference type="Gene3D" id="3.40.50.300">
    <property type="entry name" value="P-loop containing nucleotide triphosphate hydrolases"/>
    <property type="match status" value="1"/>
</dbReference>
<dbReference type="GO" id="GO:0016020">
    <property type="term" value="C:membrane"/>
    <property type="evidence" value="ECO:0007669"/>
    <property type="project" value="TreeGrafter"/>
</dbReference>
<proteinExistence type="predicted"/>
<dbReference type="SUPFAM" id="SSF52540">
    <property type="entry name" value="P-loop containing nucleoside triphosphate hydrolases"/>
    <property type="match status" value="1"/>
</dbReference>
<keyword evidence="3" id="KW-1185">Reference proteome</keyword>
<name>S7W545_SPRLO</name>